<sequence length="178" mass="19899">MINKPMGNKRRMLLLLIVVMVQVLFLSGIAGSYYAVGWFGTEIKIKTIPVDPRDFLYGDYVTLSYEISVLKPSLWKESGDKPDEGERVYVALKPAANGIYEAVGVYRSKPAVSPDQAVLQAIVAYSWEESIHVLYGMERYYVPEGTGKELENQASNMIVRVKIASWGQARISGLEAMK</sequence>
<evidence type="ECO:0000313" key="1">
    <source>
        <dbReference type="EMBL" id="NHN30025.1"/>
    </source>
</evidence>
<dbReference type="EMBL" id="JAAOIW010000003">
    <property type="protein sequence ID" value="NHN30025.1"/>
    <property type="molecule type" value="Genomic_DNA"/>
</dbReference>
<comment type="caution">
    <text evidence="1">The sequence shown here is derived from an EMBL/GenBank/DDBJ whole genome shotgun (WGS) entry which is preliminary data.</text>
</comment>
<name>A0ABX0J3N5_9BACL</name>
<reference evidence="1" key="1">
    <citation type="submission" date="2020-03" db="EMBL/GenBank/DDBJ databases">
        <title>Draft sequencing of Paenibacilllus sp. S3N08.</title>
        <authorList>
            <person name="Kim D.-U."/>
        </authorList>
    </citation>
    <scope>NUCLEOTIDE SEQUENCE</scope>
    <source>
        <strain evidence="1">S3N08</strain>
    </source>
</reference>
<proteinExistence type="predicted"/>
<dbReference type="Proteomes" id="UP001165962">
    <property type="component" value="Unassembled WGS sequence"/>
</dbReference>
<gene>
    <name evidence="1" type="ORF">G9U52_09280</name>
</gene>
<organism evidence="1 2">
    <name type="scientific">Paenibacillus agricola</name>
    <dbReference type="NCBI Taxonomy" id="2716264"/>
    <lineage>
        <taxon>Bacteria</taxon>
        <taxon>Bacillati</taxon>
        <taxon>Bacillota</taxon>
        <taxon>Bacilli</taxon>
        <taxon>Bacillales</taxon>
        <taxon>Paenibacillaceae</taxon>
        <taxon>Paenibacillus</taxon>
    </lineage>
</organism>
<accession>A0ABX0J3N5</accession>
<dbReference type="RefSeq" id="WP_166148671.1">
    <property type="nucleotide sequence ID" value="NZ_JAAOIW010000003.1"/>
</dbReference>
<dbReference type="InterPro" id="IPR025833">
    <property type="entry name" value="GDYXXLXY"/>
</dbReference>
<evidence type="ECO:0000313" key="2">
    <source>
        <dbReference type="Proteomes" id="UP001165962"/>
    </source>
</evidence>
<dbReference type="Pfam" id="PF14345">
    <property type="entry name" value="GDYXXLXY"/>
    <property type="match status" value="1"/>
</dbReference>
<protein>
    <submittedName>
        <fullName evidence="1">GDYXXLXY domain-containing protein</fullName>
    </submittedName>
</protein>
<keyword evidence="2" id="KW-1185">Reference proteome</keyword>